<keyword evidence="6" id="KW-1185">Reference proteome</keyword>
<evidence type="ECO:0000313" key="6">
    <source>
        <dbReference type="Proteomes" id="UP001347796"/>
    </source>
</evidence>
<gene>
    <name evidence="5" type="ORF">SNE40_014611</name>
</gene>
<dbReference type="PROSITE" id="PS50948">
    <property type="entry name" value="PAN"/>
    <property type="match status" value="1"/>
</dbReference>
<evidence type="ECO:0000256" key="1">
    <source>
        <dbReference type="ARBA" id="ARBA00022723"/>
    </source>
</evidence>
<reference evidence="5 6" key="1">
    <citation type="submission" date="2024-01" db="EMBL/GenBank/DDBJ databases">
        <title>The genome of the rayed Mediterranean limpet Patella caerulea (Linnaeus, 1758).</title>
        <authorList>
            <person name="Anh-Thu Weber A."/>
            <person name="Halstead-Nussloch G."/>
        </authorList>
    </citation>
    <scope>NUCLEOTIDE SEQUENCE [LARGE SCALE GENOMIC DNA]</scope>
    <source>
        <strain evidence="5">AATW-2023a</strain>
        <tissue evidence="5">Whole specimen</tissue>
    </source>
</reference>
<dbReference type="PROSITE" id="PS51046">
    <property type="entry name" value="GON"/>
    <property type="match status" value="1"/>
</dbReference>
<proteinExistence type="predicted"/>
<accession>A0AAN8JH91</accession>
<dbReference type="SUPFAM" id="SSF57414">
    <property type="entry name" value="Hairpin loop containing domain-like"/>
    <property type="match status" value="1"/>
</dbReference>
<dbReference type="GO" id="GO:0004222">
    <property type="term" value="F:metalloendopeptidase activity"/>
    <property type="evidence" value="ECO:0007669"/>
    <property type="project" value="InterPro"/>
</dbReference>
<dbReference type="EMBL" id="JAZGQO010000010">
    <property type="protein sequence ID" value="KAK6176304.1"/>
    <property type="molecule type" value="Genomic_DNA"/>
</dbReference>
<sequence length="401" mass="45337">MFFVICSIFLIRQCASDMTCSKIPNLEQVTKNERLQNSTFLELVDKSLLRCVQYCFQSAACQSFNFQQSYGFCELNFKSRIDSSIEVAQNFVTSDIILWPERLAGPCWNHNCPNNTLCDSTDSLGFKCVVIGCTNDSIFINSVPSYQFPFWSTGHEVPRERVCETGFYPSNPVICQSNGTWSNFQCIPYPSSCIEVQQCSSAYGDDEYWIFPEGRSKVKLYCYGMDTSSPEEFITLHFPNSAEKSYYVYENHSSCSVVKANDTYITDNNMGKSIFHKVKLTLHNLKIYRQDHTFANSSYLAYAYGSARDCATPASSPCPVLGKMVMDFRLTSFYIDSIRSSWALTSSATSVEQNVTYSSNRQTFSMNCGGDCGGCFFNNIQMEINEIYEPETNSAVLPQCV</sequence>
<evidence type="ECO:0000259" key="4">
    <source>
        <dbReference type="PROSITE" id="PS51046"/>
    </source>
</evidence>
<evidence type="ECO:0008006" key="7">
    <source>
        <dbReference type="Google" id="ProtNLM"/>
    </source>
</evidence>
<dbReference type="InterPro" id="IPR003609">
    <property type="entry name" value="Pan_app"/>
</dbReference>
<dbReference type="Pfam" id="PF00024">
    <property type="entry name" value="PAN_1"/>
    <property type="match status" value="1"/>
</dbReference>
<feature type="signal peptide" evidence="2">
    <location>
        <begin position="1"/>
        <end position="16"/>
    </location>
</feature>
<dbReference type="GO" id="GO:0008270">
    <property type="term" value="F:zinc ion binding"/>
    <property type="evidence" value="ECO:0007669"/>
    <property type="project" value="InterPro"/>
</dbReference>
<name>A0AAN8JH91_PATCE</name>
<dbReference type="AlphaFoldDB" id="A0AAN8JH91"/>
<keyword evidence="2" id="KW-0732">Signal</keyword>
<evidence type="ECO:0000259" key="3">
    <source>
        <dbReference type="PROSITE" id="PS50948"/>
    </source>
</evidence>
<comment type="caution">
    <text evidence="5">The sequence shown here is derived from an EMBL/GenBank/DDBJ whole genome shotgun (WGS) entry which is preliminary data.</text>
</comment>
<protein>
    <recommendedName>
        <fullName evidence="7">GON domain-containing protein</fullName>
    </recommendedName>
</protein>
<feature type="chain" id="PRO_5043050495" description="GON domain-containing protein" evidence="2">
    <location>
        <begin position="17"/>
        <end position="401"/>
    </location>
</feature>
<dbReference type="Proteomes" id="UP001347796">
    <property type="component" value="Unassembled WGS sequence"/>
</dbReference>
<organism evidence="5 6">
    <name type="scientific">Patella caerulea</name>
    <name type="common">Rayed Mediterranean limpet</name>
    <dbReference type="NCBI Taxonomy" id="87958"/>
    <lineage>
        <taxon>Eukaryota</taxon>
        <taxon>Metazoa</taxon>
        <taxon>Spiralia</taxon>
        <taxon>Lophotrochozoa</taxon>
        <taxon>Mollusca</taxon>
        <taxon>Gastropoda</taxon>
        <taxon>Patellogastropoda</taxon>
        <taxon>Patelloidea</taxon>
        <taxon>Patellidae</taxon>
        <taxon>Patella</taxon>
    </lineage>
</organism>
<evidence type="ECO:0000313" key="5">
    <source>
        <dbReference type="EMBL" id="KAK6176304.1"/>
    </source>
</evidence>
<feature type="domain" description="Apple" evidence="3">
    <location>
        <begin position="20"/>
        <end position="92"/>
    </location>
</feature>
<evidence type="ECO:0000256" key="2">
    <source>
        <dbReference type="SAM" id="SignalP"/>
    </source>
</evidence>
<feature type="domain" description="GON" evidence="4">
    <location>
        <begin position="189"/>
        <end position="388"/>
    </location>
</feature>
<dbReference type="Pfam" id="PF08685">
    <property type="entry name" value="GON"/>
    <property type="match status" value="1"/>
</dbReference>
<keyword evidence="1" id="KW-0479">Metal-binding</keyword>
<dbReference type="InterPro" id="IPR012314">
    <property type="entry name" value="Pept_M12B_GON-ADAMTSs"/>
</dbReference>